<dbReference type="Proteomes" id="UP001432128">
    <property type="component" value="Chromosome"/>
</dbReference>
<feature type="domain" description="Xaa-Pro dipeptidyl-peptidase-like" evidence="3">
    <location>
        <begin position="21"/>
        <end position="147"/>
    </location>
</feature>
<dbReference type="Pfam" id="PF02129">
    <property type="entry name" value="Peptidase_S15"/>
    <property type="match status" value="1"/>
</dbReference>
<evidence type="ECO:0000313" key="5">
    <source>
        <dbReference type="Proteomes" id="UP001432128"/>
    </source>
</evidence>
<reference evidence="4 5" key="1">
    <citation type="submission" date="2022-10" db="EMBL/GenBank/DDBJ databases">
        <title>The complete genomes of actinobacterial strains from the NBC collection.</title>
        <authorList>
            <person name="Joergensen T.S."/>
            <person name="Alvarez Arevalo M."/>
            <person name="Sterndorff E.B."/>
            <person name="Faurdal D."/>
            <person name="Vuksanovic O."/>
            <person name="Mourched A.-S."/>
            <person name="Charusanti P."/>
            <person name="Shaw S."/>
            <person name="Blin K."/>
            <person name="Weber T."/>
        </authorList>
    </citation>
    <scope>NUCLEOTIDE SEQUENCE [LARGE SCALE GENOMIC DNA]</scope>
    <source>
        <strain evidence="4 5">NBC_00319</strain>
    </source>
</reference>
<evidence type="ECO:0000313" key="4">
    <source>
        <dbReference type="EMBL" id="WUM20859.1"/>
    </source>
</evidence>
<dbReference type="InterPro" id="IPR000383">
    <property type="entry name" value="Xaa-Pro-like_dom"/>
</dbReference>
<dbReference type="PANTHER" id="PTHR22946:SF9">
    <property type="entry name" value="POLYKETIDE TRANSFERASE AF380"/>
    <property type="match status" value="1"/>
</dbReference>
<name>A0AAU4K491_9NOCA</name>
<dbReference type="InterPro" id="IPR029058">
    <property type="entry name" value="AB_hydrolase_fold"/>
</dbReference>
<protein>
    <submittedName>
        <fullName evidence="4">Alpha/beta fold hydrolase</fullName>
    </submittedName>
</protein>
<sequence length="301" mass="31748">MTFTRTDVGFSSAGERCAGWLYRPEVDDNASGPVPIVVLGHGLGAVKEMRLDAFAERFVAAGYAALVFDYRHFGGSEGTPRQLLDIGRQRADWHAAIAYARGLDGIDPDRVALFGTSFGGGHVLAVAAQDPRVAAVISQCPFTSGLASALTLGVGPSIRVTALGLRDAVAHLTRRSRVMVPLAGRPGEAALMNAPDALGGYLGIVPDGDDDFANAVAATIGLQIPMQRPGKYAADIEVPVLFGVCESDTVAPMGPTLRFAAKAPKGVIKRYPVGHFDIYVGEPFEIAVADYVQFLREALPV</sequence>
<dbReference type="Gene3D" id="3.40.50.1820">
    <property type="entry name" value="alpha/beta hydrolase"/>
    <property type="match status" value="1"/>
</dbReference>
<dbReference type="EMBL" id="CP108021">
    <property type="protein sequence ID" value="WUM20859.1"/>
    <property type="molecule type" value="Genomic_DNA"/>
</dbReference>
<comment type="similarity">
    <text evidence="1">Belongs to the AB hydrolase superfamily.</text>
</comment>
<dbReference type="InterPro" id="IPR050261">
    <property type="entry name" value="FrsA_esterase"/>
</dbReference>
<evidence type="ECO:0000256" key="2">
    <source>
        <dbReference type="ARBA" id="ARBA00022801"/>
    </source>
</evidence>
<dbReference type="PANTHER" id="PTHR22946">
    <property type="entry name" value="DIENELACTONE HYDROLASE DOMAIN-CONTAINING PROTEIN-RELATED"/>
    <property type="match status" value="1"/>
</dbReference>
<proteinExistence type="inferred from homology"/>
<keyword evidence="2 4" id="KW-0378">Hydrolase</keyword>
<organism evidence="4 5">
    <name type="scientific">Williamsia herbipolensis</name>
    <dbReference type="NCBI Taxonomy" id="1603258"/>
    <lineage>
        <taxon>Bacteria</taxon>
        <taxon>Bacillati</taxon>
        <taxon>Actinomycetota</taxon>
        <taxon>Actinomycetes</taxon>
        <taxon>Mycobacteriales</taxon>
        <taxon>Nocardiaceae</taxon>
        <taxon>Williamsia</taxon>
    </lineage>
</organism>
<dbReference type="AlphaFoldDB" id="A0AAU4K491"/>
<gene>
    <name evidence="4" type="ORF">OG579_03230</name>
</gene>
<dbReference type="SUPFAM" id="SSF53474">
    <property type="entry name" value="alpha/beta-Hydrolases"/>
    <property type="match status" value="1"/>
</dbReference>
<evidence type="ECO:0000256" key="1">
    <source>
        <dbReference type="ARBA" id="ARBA00008645"/>
    </source>
</evidence>
<dbReference type="KEGG" id="whr:OG579_03230"/>
<accession>A0AAU4K491</accession>
<dbReference type="RefSeq" id="WP_328858068.1">
    <property type="nucleotide sequence ID" value="NZ_CP108021.1"/>
</dbReference>
<dbReference type="GO" id="GO:0052689">
    <property type="term" value="F:carboxylic ester hydrolase activity"/>
    <property type="evidence" value="ECO:0007669"/>
    <property type="project" value="UniProtKB-ARBA"/>
</dbReference>
<keyword evidence="5" id="KW-1185">Reference proteome</keyword>
<evidence type="ECO:0000259" key="3">
    <source>
        <dbReference type="Pfam" id="PF02129"/>
    </source>
</evidence>